<evidence type="ECO:0000256" key="1">
    <source>
        <dbReference type="ARBA" id="ARBA00022603"/>
    </source>
</evidence>
<reference evidence="5" key="1">
    <citation type="submission" date="2020-11" db="EMBL/GenBank/DDBJ databases">
        <title>Isolation and identification of active actinomycetes.</title>
        <authorList>
            <person name="Yu B."/>
        </authorList>
    </citation>
    <scope>NUCLEOTIDE SEQUENCE</scope>
    <source>
        <strain evidence="5">NEAU-YB345</strain>
    </source>
</reference>
<dbReference type="GO" id="GO:0017000">
    <property type="term" value="P:antibiotic biosynthetic process"/>
    <property type="evidence" value="ECO:0007669"/>
    <property type="project" value="UniProtKB-ARBA"/>
</dbReference>
<keyword evidence="1 5" id="KW-0489">Methyltransferase</keyword>
<dbReference type="SUPFAM" id="SSF53335">
    <property type="entry name" value="S-adenosyl-L-methionine-dependent methyltransferases"/>
    <property type="match status" value="1"/>
</dbReference>
<evidence type="ECO:0000313" key="5">
    <source>
        <dbReference type="EMBL" id="MBF9073891.1"/>
    </source>
</evidence>
<evidence type="ECO:0000313" key="6">
    <source>
        <dbReference type="Proteomes" id="UP000657385"/>
    </source>
</evidence>
<dbReference type="AlphaFoldDB" id="A0A931BDZ9"/>
<sequence>MNAVSWDPKQYLRHADLRSRPFFELVDRVPTTPRRVVDLGCGPGNVTISLTERWPDATLVGVDSSPAMIEQAQRDFPERAAFRVGDIATYDPAEDQPDLILSNAALQWVPGHLTFFPGWIEALPQGGVLAFQVPGNFDQPSHALLTELRNSPCWRDTVGGPHRAAIPEPAQYLATLSALGCVADVWETTYHQVLQGEQPILDWMLGTGLRPTLDLLPDPQQREAFLAEYAALLDAAYPRQDFGTVLPFRRVFAVAVKM</sequence>
<dbReference type="InterPro" id="IPR029063">
    <property type="entry name" value="SAM-dependent_MTases_sf"/>
</dbReference>
<dbReference type="Pfam" id="PF13649">
    <property type="entry name" value="Methyltransf_25"/>
    <property type="match status" value="1"/>
</dbReference>
<dbReference type="InterPro" id="IPR041698">
    <property type="entry name" value="Methyltransf_25"/>
</dbReference>
<dbReference type="Gene3D" id="1.10.150.290">
    <property type="entry name" value="S-adenosyl-L-methionine-dependent methyltransferases"/>
    <property type="match status" value="1"/>
</dbReference>
<dbReference type="Proteomes" id="UP000657385">
    <property type="component" value="Unassembled WGS sequence"/>
</dbReference>
<dbReference type="EMBL" id="JADPRT010000002">
    <property type="protein sequence ID" value="MBF9067808.1"/>
    <property type="molecule type" value="Genomic_DNA"/>
</dbReference>
<protein>
    <submittedName>
        <fullName evidence="5">Methyltransferase domain-containing protein</fullName>
    </submittedName>
</protein>
<dbReference type="GO" id="GO:0032259">
    <property type="term" value="P:methylation"/>
    <property type="evidence" value="ECO:0007669"/>
    <property type="project" value="UniProtKB-KW"/>
</dbReference>
<dbReference type="Gene3D" id="3.40.50.150">
    <property type="entry name" value="Vaccinia Virus protein VP39"/>
    <property type="match status" value="1"/>
</dbReference>
<gene>
    <name evidence="4" type="ORF">I2501_07120</name>
    <name evidence="5" type="ORF">I2501_38355</name>
</gene>
<feature type="domain" description="Methyltransferase" evidence="3">
    <location>
        <begin position="36"/>
        <end position="127"/>
    </location>
</feature>
<proteinExistence type="predicted"/>
<dbReference type="PANTHER" id="PTHR43861">
    <property type="entry name" value="TRANS-ACONITATE 2-METHYLTRANSFERASE-RELATED"/>
    <property type="match status" value="1"/>
</dbReference>
<dbReference type="PANTHER" id="PTHR43861:SF1">
    <property type="entry name" value="TRANS-ACONITATE 2-METHYLTRANSFERASE"/>
    <property type="match status" value="1"/>
</dbReference>
<dbReference type="CDD" id="cd02440">
    <property type="entry name" value="AdoMet_MTases"/>
    <property type="match status" value="1"/>
</dbReference>
<dbReference type="RefSeq" id="WP_196192947.1">
    <property type="nucleotide sequence ID" value="NZ_JADPRT010000002.1"/>
</dbReference>
<evidence type="ECO:0000313" key="4">
    <source>
        <dbReference type="EMBL" id="MBF9067808.1"/>
    </source>
</evidence>
<dbReference type="InterPro" id="IPR023149">
    <property type="entry name" value="Trans_acon_MeTrfase_C"/>
</dbReference>
<dbReference type="GO" id="GO:0030798">
    <property type="term" value="F:trans-aconitate 2-methyltransferase activity"/>
    <property type="evidence" value="ECO:0007669"/>
    <property type="project" value="InterPro"/>
</dbReference>
<evidence type="ECO:0000256" key="2">
    <source>
        <dbReference type="ARBA" id="ARBA00022679"/>
    </source>
</evidence>
<dbReference type="EMBL" id="JADPRT010000028">
    <property type="protein sequence ID" value="MBF9073891.1"/>
    <property type="molecule type" value="Genomic_DNA"/>
</dbReference>
<accession>A0A931BDZ9</accession>
<evidence type="ECO:0000259" key="3">
    <source>
        <dbReference type="Pfam" id="PF13649"/>
    </source>
</evidence>
<keyword evidence="2" id="KW-0808">Transferase</keyword>
<keyword evidence="6" id="KW-1185">Reference proteome</keyword>
<organism evidence="5 6">
    <name type="scientific">Streptacidiphilus fuscans</name>
    <dbReference type="NCBI Taxonomy" id="2789292"/>
    <lineage>
        <taxon>Bacteria</taxon>
        <taxon>Bacillati</taxon>
        <taxon>Actinomycetota</taxon>
        <taxon>Actinomycetes</taxon>
        <taxon>Kitasatosporales</taxon>
        <taxon>Streptomycetaceae</taxon>
        <taxon>Streptacidiphilus</taxon>
    </lineage>
</organism>
<comment type="caution">
    <text evidence="5">The sequence shown here is derived from an EMBL/GenBank/DDBJ whole genome shotgun (WGS) entry which is preliminary data.</text>
</comment>
<name>A0A931BDZ9_9ACTN</name>